<evidence type="ECO:0000313" key="3">
    <source>
        <dbReference type="EMBL" id="VFU10917.1"/>
    </source>
</evidence>
<feature type="region of interest" description="Disordered" evidence="1">
    <location>
        <begin position="99"/>
        <end position="120"/>
    </location>
</feature>
<feature type="region of interest" description="Disordered" evidence="1">
    <location>
        <begin position="50"/>
        <end position="69"/>
    </location>
</feature>
<sequence>MLKLRRMGCSDVQRDAPVAKCTVSIGAPVTTSPVAAGSSRNLKLASSWLSSTSPRHSSKQRSQTLRFPSPALNGAGVPLAVVPRGPPNELSNIGGHTGAHDGALTPPHRNLNPVRVSSRTVRSDIRNRGLPSPERLLRAMLERLDTDLLFRWFVGLGVDDPMWRPTVFSKNRDRLLEGAIAARSFSPPSWRARASGS</sequence>
<evidence type="ECO:0000313" key="4">
    <source>
        <dbReference type="Proteomes" id="UP000294360"/>
    </source>
</evidence>
<protein>
    <recommendedName>
        <fullName evidence="2">Transposase InsH N-terminal domain-containing protein</fullName>
    </recommendedName>
</protein>
<dbReference type="InterPro" id="IPR008490">
    <property type="entry name" value="Transposase_InsH_N"/>
</dbReference>
<dbReference type="KEGG" id="mtun:MTUNDRAET4_4036"/>
<dbReference type="EMBL" id="LR536450">
    <property type="protein sequence ID" value="VFU10917.1"/>
    <property type="molecule type" value="Genomic_DNA"/>
</dbReference>
<name>A0A4U8Z5Q5_METTU</name>
<gene>
    <name evidence="3" type="ORF">MTUNDRAET4_4036</name>
</gene>
<evidence type="ECO:0000259" key="2">
    <source>
        <dbReference type="Pfam" id="PF05598"/>
    </source>
</evidence>
<accession>A0A4U8Z5Q5</accession>
<evidence type="ECO:0000256" key="1">
    <source>
        <dbReference type="SAM" id="MobiDB-lite"/>
    </source>
</evidence>
<feature type="domain" description="Transposase InsH N-terminal" evidence="2">
    <location>
        <begin position="138"/>
        <end position="174"/>
    </location>
</feature>
<feature type="compositionally biased region" description="Polar residues" evidence="1">
    <location>
        <begin position="50"/>
        <end position="66"/>
    </location>
</feature>
<reference evidence="3 4" key="1">
    <citation type="submission" date="2019-03" db="EMBL/GenBank/DDBJ databases">
        <authorList>
            <person name="Kox A.R. M."/>
        </authorList>
    </citation>
    <scope>NUCLEOTIDE SEQUENCE [LARGE SCALE GENOMIC DNA]</scope>
    <source>
        <strain evidence="3">MTUNDRAET4 annotated genome</strain>
    </source>
</reference>
<dbReference type="Proteomes" id="UP000294360">
    <property type="component" value="Chromosome"/>
</dbReference>
<organism evidence="3 4">
    <name type="scientific">Methylocella tundrae</name>
    <dbReference type="NCBI Taxonomy" id="227605"/>
    <lineage>
        <taxon>Bacteria</taxon>
        <taxon>Pseudomonadati</taxon>
        <taxon>Pseudomonadota</taxon>
        <taxon>Alphaproteobacteria</taxon>
        <taxon>Hyphomicrobiales</taxon>
        <taxon>Beijerinckiaceae</taxon>
        <taxon>Methylocella</taxon>
    </lineage>
</organism>
<proteinExistence type="predicted"/>
<dbReference type="AlphaFoldDB" id="A0A4U8Z5Q5"/>
<dbReference type="Pfam" id="PF05598">
    <property type="entry name" value="DUF772"/>
    <property type="match status" value="1"/>
</dbReference>